<feature type="transmembrane region" description="Helical" evidence="5">
    <location>
        <begin position="29"/>
        <end position="49"/>
    </location>
</feature>
<comment type="caution">
    <text evidence="6">The sequence shown here is derived from an EMBL/GenBank/DDBJ whole genome shotgun (WGS) entry which is preliminary data.</text>
</comment>
<dbReference type="OrthoDB" id="10062424at2759"/>
<proteinExistence type="predicted"/>
<keyword evidence="3 5" id="KW-1133">Transmembrane helix</keyword>
<evidence type="ECO:0000256" key="3">
    <source>
        <dbReference type="ARBA" id="ARBA00022989"/>
    </source>
</evidence>
<dbReference type="GO" id="GO:0006820">
    <property type="term" value="P:monoatomic anion transport"/>
    <property type="evidence" value="ECO:0007669"/>
    <property type="project" value="TreeGrafter"/>
</dbReference>
<feature type="transmembrane region" description="Helical" evidence="5">
    <location>
        <begin position="296"/>
        <end position="316"/>
    </location>
</feature>
<sequence length="398" mass="45029">MRGSPVETFIKMKMSKMIDLISWDNMKMGRLFCAYHIGYCVCFPIFHSLGDRLGPTWVVAISGIISGVLCCLTPASAYYNFWLLFIVRVVKGFCAGAMQPNMVQVLTNWVPPIERNHFMWAYCGFTMGTFFTFLICAAIQYYSRWPVGFYLAGGLQILWAVVWGFTVTDLPRKHPCISEKELTYLINAISTIFSIKASALTSIPFFFRLVLGTLLIHVFHYYKQRTGTHRITNIRKHLIIVSHVIPGLILGVTWLLPVIPGPILLSIAVSLTAAGMDLTLDLCHELTPTFMNSINTVIKIIGNTSGIIISLCVGQVTERYKNLPYVWKHIWCFHGTVLLVSGCIFLMLGETQVQPWNFTRSVKPRHNYSIQPPTTMSDIIEVEEDRSSLRMSPTTTLH</sequence>
<dbReference type="InterPro" id="IPR011701">
    <property type="entry name" value="MFS"/>
</dbReference>
<dbReference type="PANTHER" id="PTHR11662">
    <property type="entry name" value="SOLUTE CARRIER FAMILY 17"/>
    <property type="match status" value="1"/>
</dbReference>
<evidence type="ECO:0000256" key="4">
    <source>
        <dbReference type="ARBA" id="ARBA00023136"/>
    </source>
</evidence>
<dbReference type="InterPro" id="IPR036259">
    <property type="entry name" value="MFS_trans_sf"/>
</dbReference>
<gene>
    <name evidence="6" type="ORF">APLA_LOCUS6365</name>
</gene>
<evidence type="ECO:0000256" key="1">
    <source>
        <dbReference type="ARBA" id="ARBA00004141"/>
    </source>
</evidence>
<evidence type="ECO:0000256" key="5">
    <source>
        <dbReference type="SAM" id="Phobius"/>
    </source>
</evidence>
<dbReference type="EMBL" id="CADEBD010000294">
    <property type="protein sequence ID" value="CAB3234053.1"/>
    <property type="molecule type" value="Genomic_DNA"/>
</dbReference>
<keyword evidence="2 5" id="KW-0812">Transmembrane</keyword>
<organism evidence="6 7">
    <name type="scientific">Arctia plantaginis</name>
    <name type="common">Wood tiger moth</name>
    <name type="synonym">Phalaena plantaginis</name>
    <dbReference type="NCBI Taxonomy" id="874455"/>
    <lineage>
        <taxon>Eukaryota</taxon>
        <taxon>Metazoa</taxon>
        <taxon>Ecdysozoa</taxon>
        <taxon>Arthropoda</taxon>
        <taxon>Hexapoda</taxon>
        <taxon>Insecta</taxon>
        <taxon>Pterygota</taxon>
        <taxon>Neoptera</taxon>
        <taxon>Endopterygota</taxon>
        <taxon>Lepidoptera</taxon>
        <taxon>Glossata</taxon>
        <taxon>Ditrysia</taxon>
        <taxon>Noctuoidea</taxon>
        <taxon>Erebidae</taxon>
        <taxon>Arctiinae</taxon>
        <taxon>Arctia</taxon>
    </lineage>
</organism>
<dbReference type="AlphaFoldDB" id="A0A8S0ZL77"/>
<dbReference type="Gene3D" id="1.20.1250.20">
    <property type="entry name" value="MFS general substrate transporter like domains"/>
    <property type="match status" value="1"/>
</dbReference>
<evidence type="ECO:0000313" key="7">
    <source>
        <dbReference type="Proteomes" id="UP000494256"/>
    </source>
</evidence>
<evidence type="ECO:0000313" key="6">
    <source>
        <dbReference type="EMBL" id="CAB3234053.1"/>
    </source>
</evidence>
<dbReference type="InterPro" id="IPR050382">
    <property type="entry name" value="MFS_Na/Anion_cotransporter"/>
</dbReference>
<evidence type="ECO:0000256" key="2">
    <source>
        <dbReference type="ARBA" id="ARBA00022692"/>
    </source>
</evidence>
<dbReference type="GO" id="GO:0016020">
    <property type="term" value="C:membrane"/>
    <property type="evidence" value="ECO:0007669"/>
    <property type="project" value="UniProtKB-SubCell"/>
</dbReference>
<feature type="transmembrane region" description="Helical" evidence="5">
    <location>
        <begin position="238"/>
        <end position="257"/>
    </location>
</feature>
<dbReference type="Proteomes" id="UP000494256">
    <property type="component" value="Unassembled WGS sequence"/>
</dbReference>
<feature type="transmembrane region" description="Helical" evidence="5">
    <location>
        <begin position="119"/>
        <end position="142"/>
    </location>
</feature>
<dbReference type="SUPFAM" id="SSF103473">
    <property type="entry name" value="MFS general substrate transporter"/>
    <property type="match status" value="1"/>
</dbReference>
<evidence type="ECO:0008006" key="8">
    <source>
        <dbReference type="Google" id="ProtNLM"/>
    </source>
</evidence>
<protein>
    <recommendedName>
        <fullName evidence="8">Major facilitator superfamily (MFS) profile domain-containing protein</fullName>
    </recommendedName>
</protein>
<dbReference type="Pfam" id="PF07690">
    <property type="entry name" value="MFS_1"/>
    <property type="match status" value="1"/>
</dbReference>
<feature type="transmembrane region" description="Helical" evidence="5">
    <location>
        <begin position="148"/>
        <end position="170"/>
    </location>
</feature>
<feature type="transmembrane region" description="Helical" evidence="5">
    <location>
        <begin position="56"/>
        <end position="75"/>
    </location>
</feature>
<feature type="transmembrane region" description="Helical" evidence="5">
    <location>
        <begin position="328"/>
        <end position="348"/>
    </location>
</feature>
<name>A0A8S0ZL77_ARCPL</name>
<comment type="subcellular location">
    <subcellularLocation>
        <location evidence="1">Membrane</location>
        <topology evidence="1">Multi-pass membrane protein</topology>
    </subcellularLocation>
</comment>
<feature type="transmembrane region" description="Helical" evidence="5">
    <location>
        <begin position="205"/>
        <end position="222"/>
    </location>
</feature>
<keyword evidence="4 5" id="KW-0472">Membrane</keyword>
<dbReference type="PANTHER" id="PTHR11662:SF399">
    <property type="entry name" value="FI19708P1-RELATED"/>
    <property type="match status" value="1"/>
</dbReference>
<dbReference type="GO" id="GO:0022857">
    <property type="term" value="F:transmembrane transporter activity"/>
    <property type="evidence" value="ECO:0007669"/>
    <property type="project" value="InterPro"/>
</dbReference>
<accession>A0A8S0ZL77</accession>
<reference evidence="6 7" key="1">
    <citation type="submission" date="2020-04" db="EMBL/GenBank/DDBJ databases">
        <authorList>
            <person name="Wallbank WR R."/>
            <person name="Pardo Diaz C."/>
            <person name="Kozak K."/>
            <person name="Martin S."/>
            <person name="Jiggins C."/>
            <person name="Moest M."/>
            <person name="Warren A I."/>
            <person name="Byers J.R.P. K."/>
            <person name="Montejo-Kovacevich G."/>
            <person name="Yen C E."/>
        </authorList>
    </citation>
    <scope>NUCLEOTIDE SEQUENCE [LARGE SCALE GENOMIC DNA]</scope>
</reference>